<evidence type="ECO:0000256" key="3">
    <source>
        <dbReference type="ARBA" id="ARBA00022679"/>
    </source>
</evidence>
<dbReference type="InterPro" id="IPR006172">
    <property type="entry name" value="DNA-dir_DNA_pol_B"/>
</dbReference>
<keyword evidence="4" id="KW-0548">Nucleotidyltransferase</keyword>
<dbReference type="GO" id="GO:0000166">
    <property type="term" value="F:nucleotide binding"/>
    <property type="evidence" value="ECO:0007669"/>
    <property type="project" value="InterPro"/>
</dbReference>
<dbReference type="Gene3D" id="3.30.420.10">
    <property type="entry name" value="Ribonuclease H-like superfamily/Ribonuclease H"/>
    <property type="match status" value="2"/>
</dbReference>
<evidence type="ECO:0000313" key="12">
    <source>
        <dbReference type="EMBL" id="ARF11832.1"/>
    </source>
</evidence>
<dbReference type="EMBL" id="KY684109">
    <property type="protein sequence ID" value="ARF11832.1"/>
    <property type="molecule type" value="Genomic_DNA"/>
</dbReference>
<dbReference type="Gene3D" id="3.90.1600.10">
    <property type="entry name" value="Palm domain of DNA polymerase"/>
    <property type="match status" value="1"/>
</dbReference>
<reference evidence="12" key="1">
    <citation type="journal article" date="2017" name="Science">
        <title>Giant viruses with an expanded complement of translation system components.</title>
        <authorList>
            <person name="Schulz F."/>
            <person name="Yutin N."/>
            <person name="Ivanova N.N."/>
            <person name="Ortega D.R."/>
            <person name="Lee T.K."/>
            <person name="Vierheilig J."/>
            <person name="Daims H."/>
            <person name="Horn M."/>
            <person name="Wagner M."/>
            <person name="Jensen G.J."/>
            <person name="Kyrpides N.C."/>
            <person name="Koonin E.V."/>
            <person name="Woyke T."/>
        </authorList>
    </citation>
    <scope>NUCLEOTIDE SEQUENCE</scope>
    <source>
        <strain evidence="12">KNV1</strain>
    </source>
</reference>
<keyword evidence="6" id="KW-0235">DNA replication</keyword>
<dbReference type="SMART" id="SM00486">
    <property type="entry name" value="POLBc"/>
    <property type="match status" value="1"/>
</dbReference>
<dbReference type="SUPFAM" id="SSF53098">
    <property type="entry name" value="Ribonuclease H-like"/>
    <property type="match status" value="1"/>
</dbReference>
<evidence type="ECO:0000256" key="5">
    <source>
        <dbReference type="ARBA" id="ARBA00022932"/>
    </source>
</evidence>
<evidence type="ECO:0000256" key="1">
    <source>
        <dbReference type="ARBA" id="ARBA00005755"/>
    </source>
</evidence>
<evidence type="ECO:0000256" key="9">
    <source>
        <dbReference type="SAM" id="MobiDB-lite"/>
    </source>
</evidence>
<keyword evidence="3" id="KW-0808">Transferase</keyword>
<dbReference type="InterPro" id="IPR006133">
    <property type="entry name" value="DNA-dir_DNA_pol_B_exonuc"/>
</dbReference>
<organism evidence="12">
    <name type="scientific">Klosneuvirus KNV1</name>
    <dbReference type="NCBI Taxonomy" id="1977640"/>
    <lineage>
        <taxon>Viruses</taxon>
        <taxon>Varidnaviria</taxon>
        <taxon>Bamfordvirae</taxon>
        <taxon>Nucleocytoviricota</taxon>
        <taxon>Megaviricetes</taxon>
        <taxon>Imitervirales</taxon>
        <taxon>Mimiviridae</taxon>
        <taxon>Klosneuvirinae</taxon>
        <taxon>Klosneuvirus</taxon>
    </lineage>
</organism>
<dbReference type="InterPro" id="IPR043502">
    <property type="entry name" value="DNA/RNA_pol_sf"/>
</dbReference>
<dbReference type="InterPro" id="IPR012337">
    <property type="entry name" value="RNaseH-like_sf"/>
</dbReference>
<dbReference type="Pfam" id="PF00136">
    <property type="entry name" value="DNA_pol_B"/>
    <property type="match status" value="1"/>
</dbReference>
<feature type="domain" description="DNA-directed DNA polymerase family B multifunctional" evidence="10">
    <location>
        <begin position="533"/>
        <end position="717"/>
    </location>
</feature>
<evidence type="ECO:0000256" key="7">
    <source>
        <dbReference type="ARBA" id="ARBA00023125"/>
    </source>
</evidence>
<dbReference type="Gene3D" id="1.10.287.690">
    <property type="entry name" value="Helix hairpin bin"/>
    <property type="match status" value="1"/>
</dbReference>
<keyword evidence="5" id="KW-0239">DNA-directed DNA polymerase</keyword>
<feature type="region of interest" description="Disordered" evidence="9">
    <location>
        <begin position="572"/>
        <end position="597"/>
    </location>
</feature>
<evidence type="ECO:0000259" key="10">
    <source>
        <dbReference type="Pfam" id="PF00136"/>
    </source>
</evidence>
<comment type="similarity">
    <text evidence="1">Belongs to the DNA polymerase type-B family.</text>
</comment>
<dbReference type="PANTHER" id="PTHR10322">
    <property type="entry name" value="DNA POLYMERASE CATALYTIC SUBUNIT"/>
    <property type="match status" value="1"/>
</dbReference>
<accession>A0A1V0SJC1</accession>
<protein>
    <recommendedName>
        <fullName evidence="2">DNA-directed DNA polymerase</fullName>
        <ecNumber evidence="2">2.7.7.7</ecNumber>
    </recommendedName>
</protein>
<dbReference type="Gene3D" id="3.30.342.10">
    <property type="entry name" value="DNA Polymerase, chain B, domain 1"/>
    <property type="match status" value="1"/>
</dbReference>
<keyword evidence="7" id="KW-0238">DNA-binding</keyword>
<feature type="compositionally biased region" description="Acidic residues" evidence="9">
    <location>
        <begin position="586"/>
        <end position="595"/>
    </location>
</feature>
<dbReference type="GO" id="GO:0003677">
    <property type="term" value="F:DNA binding"/>
    <property type="evidence" value="ECO:0007669"/>
    <property type="project" value="UniProtKB-KW"/>
</dbReference>
<dbReference type="InterPro" id="IPR050240">
    <property type="entry name" value="DNA_pol_type-B"/>
</dbReference>
<feature type="domain" description="DNA-directed DNA polymerase family B exonuclease" evidence="11">
    <location>
        <begin position="155"/>
        <end position="390"/>
    </location>
</feature>
<dbReference type="SUPFAM" id="SSF56672">
    <property type="entry name" value="DNA/RNA polymerases"/>
    <property type="match status" value="1"/>
</dbReference>
<evidence type="ECO:0000259" key="11">
    <source>
        <dbReference type="Pfam" id="PF03104"/>
    </source>
</evidence>
<dbReference type="GO" id="GO:0006261">
    <property type="term" value="P:DNA-templated DNA replication"/>
    <property type="evidence" value="ECO:0007669"/>
    <property type="project" value="TreeGrafter"/>
</dbReference>
<proteinExistence type="inferred from homology"/>
<dbReference type="GO" id="GO:0003887">
    <property type="term" value="F:DNA-directed DNA polymerase activity"/>
    <property type="evidence" value="ECO:0007669"/>
    <property type="project" value="UniProtKB-KW"/>
</dbReference>
<evidence type="ECO:0000256" key="2">
    <source>
        <dbReference type="ARBA" id="ARBA00012417"/>
    </source>
</evidence>
<evidence type="ECO:0000256" key="8">
    <source>
        <dbReference type="ARBA" id="ARBA00049244"/>
    </source>
</evidence>
<evidence type="ECO:0000256" key="4">
    <source>
        <dbReference type="ARBA" id="ARBA00022695"/>
    </source>
</evidence>
<dbReference type="InterPro" id="IPR006134">
    <property type="entry name" value="DNA-dir_DNA_pol_B_multi_dom"/>
</dbReference>
<comment type="catalytic activity">
    <reaction evidence="8">
        <text>DNA(n) + a 2'-deoxyribonucleoside 5'-triphosphate = DNA(n+1) + diphosphate</text>
        <dbReference type="Rhea" id="RHEA:22508"/>
        <dbReference type="Rhea" id="RHEA-COMP:17339"/>
        <dbReference type="Rhea" id="RHEA-COMP:17340"/>
        <dbReference type="ChEBI" id="CHEBI:33019"/>
        <dbReference type="ChEBI" id="CHEBI:61560"/>
        <dbReference type="ChEBI" id="CHEBI:173112"/>
        <dbReference type="EC" id="2.7.7.7"/>
    </reaction>
</comment>
<dbReference type="InterPro" id="IPR023211">
    <property type="entry name" value="DNA_pol_palm_dom_sf"/>
</dbReference>
<name>A0A1V0SJC1_9VIRU</name>
<dbReference type="PANTHER" id="PTHR10322:SF23">
    <property type="entry name" value="DNA POLYMERASE DELTA CATALYTIC SUBUNIT"/>
    <property type="match status" value="1"/>
</dbReference>
<dbReference type="EC" id="2.7.7.7" evidence="2"/>
<evidence type="ECO:0000256" key="6">
    <source>
        <dbReference type="ARBA" id="ARBA00023109"/>
    </source>
</evidence>
<sequence length="726" mass="84292">MKKNVLNNSKDLLFQISDWDYYHEEFDLDEATLKKYVIRLYGTTNDHKKIFVKVEDYTPYFYVKIPKDWKKQKVQVLLDYVKKEVEKNPKNADILNSLKEWDLIDRCVFKEFTNYKLFQFVRLVFHSYEGFRAYERIFNRRLLIHSLGMKPIKYELYESNIEPNLRFMHIRDLQAVGWVSIKGGKYNCFPKDKSPSNNDICIHTNWKNLDPVKDTSIVPLIIAAFDIECMSEDGSFPQPQRDGDKIIQIGTTFSRYGEDECFYKHIITLGSCDKIEGADVESYENEVAVLLAWTKMMNRMNPDVVTGYNIFGFDYWYMHKRAKKFGCEKSFIKFNRLNNEETPYIKKDLSSAAMGQNKLKFYAMQGRIQVDLLKVVQKDYKLGSYKLDNVAAEFIKEAVVKVEMKDGLTTIFTKSTYGLEIGRYIKINYNDGLSDNSYKNEFKFKVIKVTKDTLTIEGILDGEALELTKYKVSWCQAKDDVGPHDIFRLQKGSSADRAIVAKYCLVDCILCNKLMNKLQVLTNNIGMANVCHVPLSYIFLRGQGIKIFSLVAKKCRERNHLMPVIKKPYKPKEGEVPKFPQKKMEEDEEEEDEGYEGATVFNPDTGVHYEPITVLDYNSLYPNSMRMKGLSQELLVKNPEYDNLPGYYYNSATYTNKDGSINTCKFAWPKDGKLGILPEILTELLNKRSEMRNLAEEEKDPFKKKVLDGLQLALKLSLKIVSAISK</sequence>
<gene>
    <name evidence="12" type="ORF">Klosneuvirus_2_268</name>
</gene>
<dbReference type="InterPro" id="IPR036397">
    <property type="entry name" value="RNaseH_sf"/>
</dbReference>
<dbReference type="GO" id="GO:0039693">
    <property type="term" value="P:viral DNA genome replication"/>
    <property type="evidence" value="ECO:0007669"/>
    <property type="project" value="UniProtKB-KW"/>
</dbReference>
<dbReference type="Pfam" id="PF03104">
    <property type="entry name" value="DNA_pol_B_exo1"/>
    <property type="match status" value="1"/>
</dbReference>
<keyword evidence="6" id="KW-1194">Viral DNA replication</keyword>